<dbReference type="RefSeq" id="WP_132207021.1">
    <property type="nucleotide sequence ID" value="NZ_SLWN01000001.1"/>
</dbReference>
<proteinExistence type="predicted"/>
<keyword evidence="2" id="KW-0238">DNA-binding</keyword>
<gene>
    <name evidence="5" type="ORF">EV652_101188</name>
</gene>
<protein>
    <submittedName>
        <fullName evidence="5">Regulatory LacI family protein</fullName>
    </submittedName>
</protein>
<dbReference type="PANTHER" id="PTHR30146">
    <property type="entry name" value="LACI-RELATED TRANSCRIPTIONAL REPRESSOR"/>
    <property type="match status" value="1"/>
</dbReference>
<keyword evidence="1" id="KW-0805">Transcription regulation</keyword>
<evidence type="ECO:0000259" key="4">
    <source>
        <dbReference type="PROSITE" id="PS50932"/>
    </source>
</evidence>
<organism evidence="5 6">
    <name type="scientific">Kribbella steppae</name>
    <dbReference type="NCBI Taxonomy" id="2512223"/>
    <lineage>
        <taxon>Bacteria</taxon>
        <taxon>Bacillati</taxon>
        <taxon>Actinomycetota</taxon>
        <taxon>Actinomycetes</taxon>
        <taxon>Propionibacteriales</taxon>
        <taxon>Kribbellaceae</taxon>
        <taxon>Kribbella</taxon>
    </lineage>
</organism>
<dbReference type="OrthoDB" id="189006at2"/>
<dbReference type="InterPro" id="IPR010982">
    <property type="entry name" value="Lambda_DNA-bd_dom_sf"/>
</dbReference>
<dbReference type="AlphaFoldDB" id="A0A4R2HXE0"/>
<evidence type="ECO:0000256" key="3">
    <source>
        <dbReference type="ARBA" id="ARBA00023163"/>
    </source>
</evidence>
<dbReference type="SUPFAM" id="SSF47413">
    <property type="entry name" value="lambda repressor-like DNA-binding domains"/>
    <property type="match status" value="1"/>
</dbReference>
<keyword evidence="3" id="KW-0804">Transcription</keyword>
<dbReference type="SMART" id="SM00354">
    <property type="entry name" value="HTH_LACI"/>
    <property type="match status" value="1"/>
</dbReference>
<dbReference type="GO" id="GO:0003700">
    <property type="term" value="F:DNA-binding transcription factor activity"/>
    <property type="evidence" value="ECO:0007669"/>
    <property type="project" value="TreeGrafter"/>
</dbReference>
<sequence length="232" mass="24220">MTARMRDVAQRAGVSVKTVSNVINHYPHVTPATRAKVEAAIAALDYRPNLGARSLRKGSCGVIALAIPDLALEYFAGLAGAVGRAAKKRGVAVLIEQTDGDRVAEELALDGLRDRLVDGILLWPSASAGAAAVPSRPVVLLGEGRSDLAFDRVSIEYAHSLLAGPSDHEAFADKAGSGDHEAFAEKAGPGDHEAFADKAVGLLLDRVAAVGPAERRHLVIPAIRQGAASRSR</sequence>
<evidence type="ECO:0000313" key="6">
    <source>
        <dbReference type="Proteomes" id="UP000294508"/>
    </source>
</evidence>
<dbReference type="GO" id="GO:0000976">
    <property type="term" value="F:transcription cis-regulatory region binding"/>
    <property type="evidence" value="ECO:0007669"/>
    <property type="project" value="TreeGrafter"/>
</dbReference>
<dbReference type="PANTHER" id="PTHR30146:SF109">
    <property type="entry name" value="HTH-TYPE TRANSCRIPTIONAL REGULATOR GALS"/>
    <property type="match status" value="1"/>
</dbReference>
<dbReference type="EMBL" id="SLWN01000001">
    <property type="protein sequence ID" value="TCO35308.1"/>
    <property type="molecule type" value="Genomic_DNA"/>
</dbReference>
<dbReference type="PROSITE" id="PS50932">
    <property type="entry name" value="HTH_LACI_2"/>
    <property type="match status" value="1"/>
</dbReference>
<dbReference type="CDD" id="cd01392">
    <property type="entry name" value="HTH_LacI"/>
    <property type="match status" value="1"/>
</dbReference>
<dbReference type="Gene3D" id="3.40.50.2300">
    <property type="match status" value="1"/>
</dbReference>
<reference evidence="5 6" key="1">
    <citation type="journal article" date="2015" name="Stand. Genomic Sci.">
        <title>Genomic Encyclopedia of Bacterial and Archaeal Type Strains, Phase III: the genomes of soil and plant-associated and newly described type strains.</title>
        <authorList>
            <person name="Whitman W.B."/>
            <person name="Woyke T."/>
            <person name="Klenk H.P."/>
            <person name="Zhou Y."/>
            <person name="Lilburn T.G."/>
            <person name="Beck B.J."/>
            <person name="De Vos P."/>
            <person name="Vandamme P."/>
            <person name="Eisen J.A."/>
            <person name="Garrity G."/>
            <person name="Hugenholtz P."/>
            <person name="Kyrpides N.C."/>
        </authorList>
    </citation>
    <scope>NUCLEOTIDE SEQUENCE [LARGE SCALE GENOMIC DNA]</scope>
    <source>
        <strain evidence="5 6">VKM Ac-2572</strain>
    </source>
</reference>
<dbReference type="Pfam" id="PF00356">
    <property type="entry name" value="LacI"/>
    <property type="match status" value="1"/>
</dbReference>
<name>A0A4R2HXE0_9ACTN</name>
<feature type="domain" description="HTH lacI-type" evidence="4">
    <location>
        <begin position="3"/>
        <end position="57"/>
    </location>
</feature>
<dbReference type="SUPFAM" id="SSF53822">
    <property type="entry name" value="Periplasmic binding protein-like I"/>
    <property type="match status" value="1"/>
</dbReference>
<evidence type="ECO:0000313" key="5">
    <source>
        <dbReference type="EMBL" id="TCO35308.1"/>
    </source>
</evidence>
<evidence type="ECO:0000256" key="1">
    <source>
        <dbReference type="ARBA" id="ARBA00023015"/>
    </source>
</evidence>
<dbReference type="InterPro" id="IPR000843">
    <property type="entry name" value="HTH_LacI"/>
</dbReference>
<dbReference type="InterPro" id="IPR028082">
    <property type="entry name" value="Peripla_BP_I"/>
</dbReference>
<keyword evidence="6" id="KW-1185">Reference proteome</keyword>
<comment type="caution">
    <text evidence="5">The sequence shown here is derived from an EMBL/GenBank/DDBJ whole genome shotgun (WGS) entry which is preliminary data.</text>
</comment>
<accession>A0A4R2HXE0</accession>
<dbReference type="Proteomes" id="UP000294508">
    <property type="component" value="Unassembled WGS sequence"/>
</dbReference>
<evidence type="ECO:0000256" key="2">
    <source>
        <dbReference type="ARBA" id="ARBA00023125"/>
    </source>
</evidence>
<dbReference type="Gene3D" id="1.10.260.40">
    <property type="entry name" value="lambda repressor-like DNA-binding domains"/>
    <property type="match status" value="1"/>
</dbReference>
<dbReference type="PROSITE" id="PS00356">
    <property type="entry name" value="HTH_LACI_1"/>
    <property type="match status" value="1"/>
</dbReference>